<comment type="caution">
    <text evidence="2">The sequence shown here is derived from an EMBL/GenBank/DDBJ whole genome shotgun (WGS) entry which is preliminary data.</text>
</comment>
<proteinExistence type="predicted"/>
<sequence>MAEEVKVQTPGTPPQAGPGSTGLQNTQLPGQAVTVDGLGGGIGDGLEHLSQIDIDEGILRFKSNVTPLMTLMLKSKLVPVDSAEVAHFMIDESRSVLTTTTQVAADAVKQQFPLPMSAADAALCLTSDTLLCRNVNGYTPDGKTETPGMPLMLFVIGRNTDTGMPIVRALNGKKTNPTDDFCQVPLIPANTTIDLLANAMHETQREVEPSACQPVPRVLYLQKRGINLVWSDYYDKQKKICDFSKSLIAEALLDEWKRAGNRTLWVSRQCKFTVRDPKTGFQTVRTTEGVRWQFTRELIHNKGKWTYEEFVALAKMFYCGEDQPEGALCLCGKNYLENIQCIDFSKHPEVQIGVKTSKIGWDVHYIHTAFGDFDFIYEPTLDKIGYANSCGIFGIGRTVHYQYSSEHSETERIEGHEADRESTIVWDGIGLKGTCHIFVNGEGSESPADAVDFVYWDLMTVPTGKDLVKDRVYILLKDCTLGDAKGIAGEYWQYDGSVWKKLVFETIS</sequence>
<dbReference type="AlphaFoldDB" id="J9G8D4"/>
<reference evidence="2" key="1">
    <citation type="journal article" date="2012" name="PLoS ONE">
        <title>Gene sets for utilization of primary and secondary nutrition supplies in the distal gut of endangered iberian lynx.</title>
        <authorList>
            <person name="Alcaide M."/>
            <person name="Messina E."/>
            <person name="Richter M."/>
            <person name="Bargiela R."/>
            <person name="Peplies J."/>
            <person name="Huws S.A."/>
            <person name="Newbold C.J."/>
            <person name="Golyshin P.N."/>
            <person name="Simon M.A."/>
            <person name="Lopez G."/>
            <person name="Yakimov M.M."/>
            <person name="Ferrer M."/>
        </authorList>
    </citation>
    <scope>NUCLEOTIDE SEQUENCE</scope>
</reference>
<feature type="region of interest" description="Disordered" evidence="1">
    <location>
        <begin position="1"/>
        <end position="27"/>
    </location>
</feature>
<name>J9G8D4_9ZZZZ</name>
<evidence type="ECO:0000313" key="2">
    <source>
        <dbReference type="EMBL" id="EJX03104.1"/>
    </source>
</evidence>
<evidence type="ECO:0000256" key="1">
    <source>
        <dbReference type="SAM" id="MobiDB-lite"/>
    </source>
</evidence>
<protein>
    <submittedName>
        <fullName evidence="2">Uncharacterized protein</fullName>
    </submittedName>
</protein>
<gene>
    <name evidence="2" type="ORF">EVA_08795</name>
</gene>
<dbReference type="EMBL" id="AMCI01002300">
    <property type="protein sequence ID" value="EJX03104.1"/>
    <property type="molecule type" value="Genomic_DNA"/>
</dbReference>
<accession>J9G8D4</accession>
<organism evidence="2">
    <name type="scientific">gut metagenome</name>
    <dbReference type="NCBI Taxonomy" id="749906"/>
    <lineage>
        <taxon>unclassified sequences</taxon>
        <taxon>metagenomes</taxon>
        <taxon>organismal metagenomes</taxon>
    </lineage>
</organism>